<dbReference type="EMBL" id="AP021858">
    <property type="protein sequence ID" value="BBO22410.1"/>
    <property type="molecule type" value="Genomic_DNA"/>
</dbReference>
<evidence type="ECO:0000313" key="1">
    <source>
        <dbReference type="EMBL" id="BBO22410.1"/>
    </source>
</evidence>
<evidence type="ECO:0000313" key="2">
    <source>
        <dbReference type="Proteomes" id="UP000662873"/>
    </source>
</evidence>
<reference evidence="1" key="1">
    <citation type="journal article" name="DNA Res.">
        <title>The physiological potential of anammox bacteria as revealed by their core genome structure.</title>
        <authorList>
            <person name="Okubo T."/>
            <person name="Toyoda A."/>
            <person name="Fukuhara K."/>
            <person name="Uchiyama I."/>
            <person name="Harigaya Y."/>
            <person name="Kuroiwa M."/>
            <person name="Suzuki T."/>
            <person name="Murakami Y."/>
            <person name="Suwa Y."/>
            <person name="Takami H."/>
        </authorList>
    </citation>
    <scope>NUCLEOTIDE SEQUENCE</scope>
    <source>
        <strain evidence="1">317325-2</strain>
    </source>
</reference>
<protein>
    <submittedName>
        <fullName evidence="1">Uncharacterized protein</fullName>
    </submittedName>
</protein>
<dbReference type="KEGG" id="npy:NPRO_00050"/>
<gene>
    <name evidence="1" type="ORF">NPRO_00050</name>
</gene>
<dbReference type="AlphaFoldDB" id="A0A809R492"/>
<dbReference type="Proteomes" id="UP000662873">
    <property type="component" value="Chromosome"/>
</dbReference>
<name>A0A809R492_9BACT</name>
<sequence>MKMWISAIVGLLGLAQLPGQTPPEGPLSFRAISSGSALPASGHGVRASAPVRAAMNGGSVLIYQFENKKCPPGTKLAGTKHVNILVLYLDDSEDSNQLIVDQRKSTAQITLRGLMDRWEPAADYCESGDFVKAASGRGSVTASFRTMSHLTPRTFTIAGVTGSVTGPGISESLTLMPNSPVAGSSVALEEYGEILQGNPAAEKMKPLLVATMGGTKIVDRAPTVIVQITTSSSADTLGLTIHKPDVLRGGPVSETDEESIGAQTFVNLDNDDRDDKFDIEDTSVQGDDELVKLVLKIIPKRSPGGGLGNCRLNVIEDSTSVKLWTTANKGAPFDATKAIRVPEDFQRDGNALKKEIWVEGTQAHSKQRATRFEFMYSEIPDFKDAACLTVIGIEKLEWKGEKNSENDDDVLTEDPNYGTPNAAFGGIDTTALRIIPLLDGLKAYRVFPGARFVDGKPERQPRKFVRLEATLSVTPTEPIPVQFESFDVDDTWSMTQLLDPERAAEDNRGAVAGPNPKAGRFIAEKPDGIKEAVFSAKSVSVAFEVTMQPGDNFRVVANGDRKFLLDLHNNDNELGTGPASRWNTDKQLIVNPYVLKANPRSPKDAEVLHPNSYVSPTLTVWRRMYVEVDRMDVVADNNVEGHIVKLFPNDPAPGFTRVVLDKNISSEMDVWPLGMQDSFEGGKLKIGRGEFPVTNNTANYWKADEVTVRGSVPSTAVGMIYELQDDDVRHGFEEGDPLPPLDTRTVADRYLPAYIVPDFTTLEATNLTKVAPFKAHVFGVSAKHLRPLFRFDHIAHEANPTAWCVYLLAAFECVALQDGDPMQEFKTGGIVDEVGAGQGALIFLEGLNELSGADNGGIRKATTPLGQGEQDSIAHELAHLLGADHPDGGIMDQVSDRFTEVSLAKMRSIKNP</sequence>
<proteinExistence type="predicted"/>
<accession>A0A809R492</accession>
<organism evidence="1 2">
    <name type="scientific">Candidatus Nitrosymbiomonas proteolyticus</name>
    <dbReference type="NCBI Taxonomy" id="2608984"/>
    <lineage>
        <taxon>Bacteria</taxon>
        <taxon>Bacillati</taxon>
        <taxon>Armatimonadota</taxon>
        <taxon>Armatimonadota incertae sedis</taxon>
        <taxon>Candidatus Nitrosymbiomonas</taxon>
    </lineage>
</organism>